<feature type="compositionally biased region" description="Polar residues" evidence="7">
    <location>
        <begin position="10"/>
        <end position="24"/>
    </location>
</feature>
<dbReference type="GO" id="GO:0006508">
    <property type="term" value="P:proteolysis"/>
    <property type="evidence" value="ECO:0007669"/>
    <property type="project" value="UniProtKB-KW"/>
</dbReference>
<feature type="transmembrane region" description="Helical" evidence="8">
    <location>
        <begin position="166"/>
        <end position="186"/>
    </location>
</feature>
<keyword evidence="4" id="KW-0378">Hydrolase</keyword>
<evidence type="ECO:0000313" key="11">
    <source>
        <dbReference type="Proteomes" id="UP000809290"/>
    </source>
</evidence>
<proteinExistence type="inferred from homology"/>
<reference evidence="10 11" key="1">
    <citation type="submission" date="2021-01" db="EMBL/GenBank/DDBJ databases">
        <title>Sequencing the genomes of 1000 actinobacteria strains.</title>
        <authorList>
            <person name="Klenk H.-P."/>
        </authorList>
    </citation>
    <scope>NUCLEOTIDE SEQUENCE [LARGE SCALE GENOMIC DNA]</scope>
    <source>
        <strain evidence="10 11">DSM 13657</strain>
    </source>
</reference>
<feature type="transmembrane region" description="Helical" evidence="8">
    <location>
        <begin position="193"/>
        <end position="210"/>
    </location>
</feature>
<comment type="similarity">
    <text evidence="2">Belongs to the peptidase S54 family.</text>
</comment>
<feature type="transmembrane region" description="Helical" evidence="8">
    <location>
        <begin position="216"/>
        <end position="235"/>
    </location>
</feature>
<feature type="domain" description="Peptidase S54 rhomboid" evidence="9">
    <location>
        <begin position="97"/>
        <end position="234"/>
    </location>
</feature>
<evidence type="ECO:0000256" key="4">
    <source>
        <dbReference type="ARBA" id="ARBA00022801"/>
    </source>
</evidence>
<keyword evidence="5 8" id="KW-1133">Transmembrane helix</keyword>
<keyword evidence="10" id="KW-0645">Protease</keyword>
<dbReference type="InterPro" id="IPR050925">
    <property type="entry name" value="Rhomboid_protease_S54"/>
</dbReference>
<gene>
    <name evidence="10" type="ORF">JOE56_001205</name>
</gene>
<dbReference type="PANTHER" id="PTHR43731:SF14">
    <property type="entry name" value="PRESENILIN-ASSOCIATED RHOMBOID-LIKE PROTEIN, MITOCHONDRIAL"/>
    <property type="match status" value="1"/>
</dbReference>
<evidence type="ECO:0000259" key="9">
    <source>
        <dbReference type="Pfam" id="PF01694"/>
    </source>
</evidence>
<dbReference type="Proteomes" id="UP000809290">
    <property type="component" value="Unassembled WGS sequence"/>
</dbReference>
<comment type="subcellular location">
    <subcellularLocation>
        <location evidence="1">Membrane</location>
        <topology evidence="1">Multi-pass membrane protein</topology>
    </subcellularLocation>
</comment>
<name>A0ABS2SJS9_9MICO</name>
<keyword evidence="11" id="KW-1185">Reference proteome</keyword>
<dbReference type="InterPro" id="IPR035952">
    <property type="entry name" value="Rhomboid-like_sf"/>
</dbReference>
<evidence type="ECO:0000256" key="8">
    <source>
        <dbReference type="SAM" id="Phobius"/>
    </source>
</evidence>
<dbReference type="InterPro" id="IPR022764">
    <property type="entry name" value="Peptidase_S54_rhomboid_dom"/>
</dbReference>
<evidence type="ECO:0000256" key="5">
    <source>
        <dbReference type="ARBA" id="ARBA00022989"/>
    </source>
</evidence>
<comment type="caution">
    <text evidence="10">The sequence shown here is derived from an EMBL/GenBank/DDBJ whole genome shotgun (WGS) entry which is preliminary data.</text>
</comment>
<feature type="transmembrane region" description="Helical" evidence="8">
    <location>
        <begin position="112"/>
        <end position="130"/>
    </location>
</feature>
<dbReference type="EMBL" id="JAFBCP010000001">
    <property type="protein sequence ID" value="MBM7816511.1"/>
    <property type="molecule type" value="Genomic_DNA"/>
</dbReference>
<keyword evidence="3 8" id="KW-0812">Transmembrane</keyword>
<feature type="transmembrane region" description="Helical" evidence="8">
    <location>
        <begin position="61"/>
        <end position="83"/>
    </location>
</feature>
<dbReference type="SUPFAM" id="SSF144091">
    <property type="entry name" value="Rhomboid-like"/>
    <property type="match status" value="1"/>
</dbReference>
<evidence type="ECO:0000256" key="2">
    <source>
        <dbReference type="ARBA" id="ARBA00009045"/>
    </source>
</evidence>
<accession>A0ABS2SJS9</accession>
<evidence type="ECO:0000256" key="1">
    <source>
        <dbReference type="ARBA" id="ARBA00004141"/>
    </source>
</evidence>
<dbReference type="Gene3D" id="1.20.1540.10">
    <property type="entry name" value="Rhomboid-like"/>
    <property type="match status" value="1"/>
</dbReference>
<feature type="transmembrane region" description="Helical" evidence="8">
    <location>
        <begin position="137"/>
        <end position="160"/>
    </location>
</feature>
<sequence>MTDHPDHNEPPTNGGRSSFSQNSPEVGAAGSGRTPRDWPQVGQAQTAPRSPAVQALRRSPVTVTIAVVTVTVWLTQFVPAWHVQEKLAFVPLWALDEPWRFVSTMLVHSQPSPAHVLFNMMGLLLFGTFLERTLGSVFFAVTYVLSGVGGSVMVWLLALAGIAHPFALYVGASGAVFGLVGVLLVPSKRLDRNWGGVVGFVLLNALMLFVEPNIAWEAHLGGLIVGFVLGALRLWPPEHP</sequence>
<organism evidence="10 11">
    <name type="scientific">Brevibacterium paucivorans</name>
    <dbReference type="NCBI Taxonomy" id="170994"/>
    <lineage>
        <taxon>Bacteria</taxon>
        <taxon>Bacillati</taxon>
        <taxon>Actinomycetota</taxon>
        <taxon>Actinomycetes</taxon>
        <taxon>Micrococcales</taxon>
        <taxon>Brevibacteriaceae</taxon>
        <taxon>Brevibacterium</taxon>
    </lineage>
</organism>
<feature type="region of interest" description="Disordered" evidence="7">
    <location>
        <begin position="1"/>
        <end position="52"/>
    </location>
</feature>
<evidence type="ECO:0000256" key="3">
    <source>
        <dbReference type="ARBA" id="ARBA00022692"/>
    </source>
</evidence>
<protein>
    <submittedName>
        <fullName evidence="10">Membrane associated rhomboid family serine protease</fullName>
    </submittedName>
</protein>
<dbReference type="RefSeq" id="WP_204515273.1">
    <property type="nucleotide sequence ID" value="NZ_JAFBCP010000001.1"/>
</dbReference>
<evidence type="ECO:0000313" key="10">
    <source>
        <dbReference type="EMBL" id="MBM7816511.1"/>
    </source>
</evidence>
<evidence type="ECO:0000256" key="6">
    <source>
        <dbReference type="ARBA" id="ARBA00023136"/>
    </source>
</evidence>
<evidence type="ECO:0000256" key="7">
    <source>
        <dbReference type="SAM" id="MobiDB-lite"/>
    </source>
</evidence>
<keyword evidence="6 8" id="KW-0472">Membrane</keyword>
<dbReference type="GO" id="GO:0008233">
    <property type="term" value="F:peptidase activity"/>
    <property type="evidence" value="ECO:0007669"/>
    <property type="project" value="UniProtKB-KW"/>
</dbReference>
<dbReference type="Pfam" id="PF01694">
    <property type="entry name" value="Rhomboid"/>
    <property type="match status" value="1"/>
</dbReference>
<dbReference type="PANTHER" id="PTHR43731">
    <property type="entry name" value="RHOMBOID PROTEASE"/>
    <property type="match status" value="1"/>
</dbReference>